<dbReference type="OrthoDB" id="9274793at2759"/>
<evidence type="ECO:0000256" key="4">
    <source>
        <dbReference type="SAM" id="MobiDB-lite"/>
    </source>
</evidence>
<gene>
    <name evidence="5" type="ORF">G0U57_019999</name>
</gene>
<dbReference type="InterPro" id="IPR000975">
    <property type="entry name" value="IL-1_fam"/>
</dbReference>
<dbReference type="PANTHER" id="PTHR10078">
    <property type="entry name" value="INTERLEUKIN-1 FAMILY MEMBER"/>
    <property type="match status" value="1"/>
</dbReference>
<comment type="subcellular location">
    <subcellularLocation>
        <location evidence="1">Secreted</location>
    </subcellularLocation>
</comment>
<proteinExistence type="inferred from homology"/>
<protein>
    <submittedName>
        <fullName evidence="5">Interleukin 1 receptor antagonist</fullName>
    </submittedName>
</protein>
<dbReference type="GO" id="GO:0010628">
    <property type="term" value="P:positive regulation of gene expression"/>
    <property type="evidence" value="ECO:0007669"/>
    <property type="project" value="TreeGrafter"/>
</dbReference>
<comment type="similarity">
    <text evidence="2">Belongs to the IL-1 family.</text>
</comment>
<dbReference type="PROSITE" id="PS00253">
    <property type="entry name" value="INTERLEUKIN_1"/>
    <property type="match status" value="1"/>
</dbReference>
<keyword evidence="3" id="KW-0964">Secreted</keyword>
<evidence type="ECO:0000256" key="2">
    <source>
        <dbReference type="ARBA" id="ARBA00010448"/>
    </source>
</evidence>
<comment type="caution">
    <text evidence="5">The sequence shown here is derived from an EMBL/GenBank/DDBJ whole genome shotgun (WGS) entry which is preliminary data.</text>
</comment>
<dbReference type="EMBL" id="JAHGAV010008137">
    <property type="protein sequence ID" value="KAG6920407.1"/>
    <property type="molecule type" value="Genomic_DNA"/>
</dbReference>
<dbReference type="GO" id="GO:0005615">
    <property type="term" value="C:extracellular space"/>
    <property type="evidence" value="ECO:0007669"/>
    <property type="project" value="InterPro"/>
</dbReference>
<evidence type="ECO:0000256" key="1">
    <source>
        <dbReference type="ARBA" id="ARBA00004613"/>
    </source>
</evidence>
<dbReference type="SUPFAM" id="SSF50353">
    <property type="entry name" value="Cytokine"/>
    <property type="match status" value="2"/>
</dbReference>
<dbReference type="GO" id="GO:0002437">
    <property type="term" value="P:inflammatory response to antigenic stimulus"/>
    <property type="evidence" value="ECO:0007669"/>
    <property type="project" value="TreeGrafter"/>
</dbReference>
<feature type="non-terminal residue" evidence="5">
    <location>
        <position position="1"/>
    </location>
</feature>
<dbReference type="Pfam" id="PF00340">
    <property type="entry name" value="IL1"/>
    <property type="match status" value="1"/>
</dbReference>
<evidence type="ECO:0000313" key="5">
    <source>
        <dbReference type="EMBL" id="KAG6920407.1"/>
    </source>
</evidence>
<dbReference type="Proteomes" id="UP000765507">
    <property type="component" value="Unassembled WGS sequence"/>
</dbReference>
<keyword evidence="6" id="KW-1185">Reference proteome</keyword>
<sequence length="203" mass="22054">EKICWVPNRSFEREKFPIILGIQDGRRSLACGTGALPALQLEVSGEPLSDLCVLLPPSLCQWGSIPWPRAGCSAGWRWVLPAHPAPLESRSLPAPLVTSLPVRAPPHSVQTSPGPWLAPAGESPSLTSLSPSAQDVNITELSRGGEETTRFTFFRSYKDGMWRFESAANPGWLLCTSAQSNEPLGLTTSPDSAHIVDFYFQLC</sequence>
<evidence type="ECO:0000256" key="3">
    <source>
        <dbReference type="ARBA" id="ARBA00022525"/>
    </source>
</evidence>
<dbReference type="GO" id="GO:0005125">
    <property type="term" value="F:cytokine activity"/>
    <property type="evidence" value="ECO:0007669"/>
    <property type="project" value="InterPro"/>
</dbReference>
<organism evidence="5 6">
    <name type="scientific">Chelydra serpentina</name>
    <name type="common">Snapping turtle</name>
    <name type="synonym">Testudo serpentina</name>
    <dbReference type="NCBI Taxonomy" id="8475"/>
    <lineage>
        <taxon>Eukaryota</taxon>
        <taxon>Metazoa</taxon>
        <taxon>Chordata</taxon>
        <taxon>Craniata</taxon>
        <taxon>Vertebrata</taxon>
        <taxon>Euteleostomi</taxon>
        <taxon>Archelosauria</taxon>
        <taxon>Testudinata</taxon>
        <taxon>Testudines</taxon>
        <taxon>Cryptodira</taxon>
        <taxon>Durocryptodira</taxon>
        <taxon>Americhelydia</taxon>
        <taxon>Chelydroidea</taxon>
        <taxon>Chelydridae</taxon>
        <taxon>Chelydra</taxon>
    </lineage>
</organism>
<dbReference type="GO" id="GO:0071222">
    <property type="term" value="P:cellular response to lipopolysaccharide"/>
    <property type="evidence" value="ECO:0007669"/>
    <property type="project" value="TreeGrafter"/>
</dbReference>
<feature type="region of interest" description="Disordered" evidence="4">
    <location>
        <begin position="105"/>
        <end position="131"/>
    </location>
</feature>
<dbReference type="AlphaFoldDB" id="A0A8T1RUV9"/>
<dbReference type="PANTHER" id="PTHR10078:SF28">
    <property type="entry name" value="INTERLEUKIN-1 RECEPTOR ANTAGONIST PROTEIN"/>
    <property type="match status" value="1"/>
</dbReference>
<reference evidence="5 6" key="1">
    <citation type="journal article" date="2020" name="G3 (Bethesda)">
        <title>Draft Genome of the Common Snapping Turtle, Chelydra serpentina, a Model for Phenotypic Plasticity in Reptiles.</title>
        <authorList>
            <person name="Das D."/>
            <person name="Singh S.K."/>
            <person name="Bierstedt J."/>
            <person name="Erickson A."/>
            <person name="Galli G.L.J."/>
            <person name="Crossley D.A. 2nd"/>
            <person name="Rhen T."/>
        </authorList>
    </citation>
    <scope>NUCLEOTIDE SEQUENCE [LARGE SCALE GENOMIC DNA]</scope>
    <source>
        <strain evidence="5">KW</strain>
    </source>
</reference>
<accession>A0A8T1RUV9</accession>
<name>A0A8T1RUV9_CHESE</name>
<dbReference type="GO" id="GO:0019221">
    <property type="term" value="P:cytokine-mediated signaling pathway"/>
    <property type="evidence" value="ECO:0007669"/>
    <property type="project" value="TreeGrafter"/>
</dbReference>
<dbReference type="Gene3D" id="2.80.10.50">
    <property type="match status" value="1"/>
</dbReference>
<dbReference type="InterPro" id="IPR008996">
    <property type="entry name" value="IL1/FGF"/>
</dbReference>
<dbReference type="InterPro" id="IPR020877">
    <property type="entry name" value="IL-1_CS"/>
</dbReference>
<evidence type="ECO:0000313" key="6">
    <source>
        <dbReference type="Proteomes" id="UP000765507"/>
    </source>
</evidence>
<keyword evidence="5" id="KW-0675">Receptor</keyword>